<proteinExistence type="inferred from homology"/>
<dbReference type="SUPFAM" id="SSF53187">
    <property type="entry name" value="Zn-dependent exopeptidases"/>
    <property type="match status" value="1"/>
</dbReference>
<dbReference type="Pfam" id="PF05343">
    <property type="entry name" value="Peptidase_M42"/>
    <property type="match status" value="1"/>
</dbReference>
<sequence>MEEMYDIVERLSNAHGVSGYEDSVRDIVMELARPYCDDVSVDAMGNVICTRGSGAPSVMVAAHIDEIGLMVKHIEDEGFLRFARLGGWFDQTLLNQRVVVHSDKGDVYGVIGSKPPHVMKEEERKSVVKAEDMFIDVGAKSAEEVEEMGIHVGTPITPDRHVVRLAGNRITGKCFDNRIGVACALYALRLLSEWGVSTRLYLVGTVQEEVGLKGARTSAYQIEPDVALAVDTAIPGDHPGITKKEAPVEIGKGPIIMLVDASGRGLIAHPKVVRWLRECAKRHDIPVQLDVSEGGTTDATAIHLTKGGIPTGCIGIPVRYIHSPVEVADLEDAVHASRLLARAIECVGEYF</sequence>
<dbReference type="InterPro" id="IPR023367">
    <property type="entry name" value="Peptidase_M42_dom2"/>
</dbReference>
<reference evidence="9" key="1">
    <citation type="journal article" date="2020" name="bioRxiv">
        <title>A rank-normalized archaeal taxonomy based on genome phylogeny resolves widespread incomplete and uneven classifications.</title>
        <authorList>
            <person name="Rinke C."/>
            <person name="Chuvochina M."/>
            <person name="Mussig A.J."/>
            <person name="Chaumeil P.-A."/>
            <person name="Waite D.W."/>
            <person name="Whitman W.B."/>
            <person name="Parks D.H."/>
            <person name="Hugenholtz P."/>
        </authorList>
    </citation>
    <scope>NUCLEOTIDE SEQUENCE</scope>
    <source>
        <strain evidence="9">UBA12518</strain>
    </source>
</reference>
<evidence type="ECO:0000256" key="4">
    <source>
        <dbReference type="ARBA" id="ARBA00022723"/>
    </source>
</evidence>
<comment type="similarity">
    <text evidence="1 6">Belongs to the peptidase M42 family.</text>
</comment>
<feature type="binding site" evidence="8">
    <location>
        <position position="176"/>
    </location>
    <ligand>
        <name>Zn(2+)</name>
        <dbReference type="ChEBI" id="CHEBI:29105"/>
        <label>2</label>
    </ligand>
</feature>
<evidence type="ECO:0000256" key="7">
    <source>
        <dbReference type="PIRSR" id="PIRSR001123-1"/>
    </source>
</evidence>
<dbReference type="Gene3D" id="2.40.30.40">
    <property type="entry name" value="Peptidase M42, domain 2"/>
    <property type="match status" value="1"/>
</dbReference>
<feature type="binding site" evidence="8">
    <location>
        <position position="176"/>
    </location>
    <ligand>
        <name>Zn(2+)</name>
        <dbReference type="ChEBI" id="CHEBI:29105"/>
        <label>1</label>
    </ligand>
</feature>
<gene>
    <name evidence="9" type="ORF">HA299_00390</name>
</gene>
<accession>A0A832RUI2</accession>
<dbReference type="GO" id="GO:0006508">
    <property type="term" value="P:proteolysis"/>
    <property type="evidence" value="ECO:0007669"/>
    <property type="project" value="UniProtKB-KW"/>
</dbReference>
<dbReference type="PANTHER" id="PTHR32481:SF0">
    <property type="entry name" value="AMINOPEPTIDASE YPDE-RELATED"/>
    <property type="match status" value="1"/>
</dbReference>
<dbReference type="AlphaFoldDB" id="A0A832RUI2"/>
<dbReference type="PANTHER" id="PTHR32481">
    <property type="entry name" value="AMINOPEPTIDASE"/>
    <property type="match status" value="1"/>
</dbReference>
<name>A0A832RUI2_9EURY</name>
<dbReference type="InterPro" id="IPR008007">
    <property type="entry name" value="Peptidase_M42"/>
</dbReference>
<feature type="binding site" evidence="8">
    <location>
        <position position="209"/>
    </location>
    <ligand>
        <name>Zn(2+)</name>
        <dbReference type="ChEBI" id="CHEBI:29105"/>
        <label>2</label>
    </ligand>
</feature>
<keyword evidence="5" id="KW-0378">Hydrolase</keyword>
<dbReference type="InterPro" id="IPR051464">
    <property type="entry name" value="Peptidase_M42_aminopept"/>
</dbReference>
<evidence type="ECO:0000256" key="3">
    <source>
        <dbReference type="ARBA" id="ARBA00022670"/>
    </source>
</evidence>
<feature type="active site" description="Proton acceptor" evidence="7">
    <location>
        <position position="208"/>
    </location>
</feature>
<dbReference type="GO" id="GO:0046872">
    <property type="term" value="F:metal ion binding"/>
    <property type="evidence" value="ECO:0007669"/>
    <property type="project" value="UniProtKB-UniRule"/>
</dbReference>
<evidence type="ECO:0000313" key="9">
    <source>
        <dbReference type="EMBL" id="HIH69075.1"/>
    </source>
</evidence>
<evidence type="ECO:0000256" key="1">
    <source>
        <dbReference type="ARBA" id="ARBA00006272"/>
    </source>
</evidence>
<dbReference type="GO" id="GO:0004177">
    <property type="term" value="F:aminopeptidase activity"/>
    <property type="evidence" value="ECO:0007669"/>
    <property type="project" value="UniProtKB-UniRule"/>
</dbReference>
<dbReference type="EMBL" id="DUIH01000002">
    <property type="protein sequence ID" value="HIH69075.1"/>
    <property type="molecule type" value="Genomic_DNA"/>
</dbReference>
<feature type="binding site" evidence="8">
    <location>
        <position position="231"/>
    </location>
    <ligand>
        <name>Zn(2+)</name>
        <dbReference type="ChEBI" id="CHEBI:29105"/>
        <label>1</label>
    </ligand>
</feature>
<evidence type="ECO:0000256" key="6">
    <source>
        <dbReference type="PIRNR" id="PIRNR001123"/>
    </source>
</evidence>
<protein>
    <submittedName>
        <fullName evidence="9">M42 family metallopeptidase</fullName>
    </submittedName>
</protein>
<dbReference type="Gene3D" id="3.40.630.10">
    <property type="entry name" value="Zn peptidases"/>
    <property type="match status" value="1"/>
</dbReference>
<comment type="cofactor">
    <cofactor evidence="8">
        <name>a divalent metal cation</name>
        <dbReference type="ChEBI" id="CHEBI:60240"/>
    </cofactor>
    <text evidence="8">Binds 2 divalent metal cations per subunit.</text>
</comment>
<comment type="caution">
    <text evidence="9">The sequence shown here is derived from an EMBL/GenBank/DDBJ whole genome shotgun (WGS) entry which is preliminary data.</text>
</comment>
<keyword evidence="4 8" id="KW-0479">Metal-binding</keyword>
<organism evidence="9 10">
    <name type="scientific">Methermicoccus shengliensis</name>
    <dbReference type="NCBI Taxonomy" id="660064"/>
    <lineage>
        <taxon>Archaea</taxon>
        <taxon>Methanobacteriati</taxon>
        <taxon>Methanobacteriota</taxon>
        <taxon>Stenosarchaea group</taxon>
        <taxon>Methanomicrobia</taxon>
        <taxon>Methanosarcinales</taxon>
        <taxon>Methermicoccaceae</taxon>
        <taxon>Methermicoccus</taxon>
    </lineage>
</organism>
<dbReference type="CDD" id="cd05656">
    <property type="entry name" value="M42_Frv"/>
    <property type="match status" value="1"/>
</dbReference>
<dbReference type="Proteomes" id="UP000600363">
    <property type="component" value="Unassembled WGS sequence"/>
</dbReference>
<evidence type="ECO:0000256" key="5">
    <source>
        <dbReference type="ARBA" id="ARBA00022801"/>
    </source>
</evidence>
<evidence type="ECO:0000313" key="10">
    <source>
        <dbReference type="Proteomes" id="UP000600363"/>
    </source>
</evidence>
<evidence type="ECO:0000256" key="8">
    <source>
        <dbReference type="PIRSR" id="PIRSR001123-2"/>
    </source>
</evidence>
<feature type="binding site" evidence="8">
    <location>
        <position position="63"/>
    </location>
    <ligand>
        <name>Zn(2+)</name>
        <dbReference type="ChEBI" id="CHEBI:29105"/>
        <label>1</label>
    </ligand>
</feature>
<evidence type="ECO:0000256" key="2">
    <source>
        <dbReference type="ARBA" id="ARBA00022438"/>
    </source>
</evidence>
<dbReference type="PIRSF" id="PIRSF001123">
    <property type="entry name" value="PepA_GA"/>
    <property type="match status" value="1"/>
</dbReference>
<keyword evidence="3" id="KW-0645">Protease</keyword>
<feature type="binding site" evidence="8">
    <location>
        <position position="322"/>
    </location>
    <ligand>
        <name>Zn(2+)</name>
        <dbReference type="ChEBI" id="CHEBI:29105"/>
        <label>2</label>
    </ligand>
</feature>
<dbReference type="SUPFAM" id="SSF101821">
    <property type="entry name" value="Aminopeptidase/glucanase lid domain"/>
    <property type="match status" value="1"/>
</dbReference>
<keyword evidence="2" id="KW-0031">Aminopeptidase</keyword>
<dbReference type="RefSeq" id="WP_042684344.1">
    <property type="nucleotide sequence ID" value="NZ_DUIH01000002.1"/>
</dbReference>